<protein>
    <submittedName>
        <fullName evidence="2">Uncharacterized protein</fullName>
    </submittedName>
</protein>
<comment type="caution">
    <text evidence="2">The sequence shown here is derived from an EMBL/GenBank/DDBJ whole genome shotgun (WGS) entry which is preliminary data.</text>
</comment>
<feature type="transmembrane region" description="Helical" evidence="1">
    <location>
        <begin position="46"/>
        <end position="69"/>
    </location>
</feature>
<dbReference type="EMBL" id="NAEP01000056">
    <property type="protein sequence ID" value="PDQ34377.1"/>
    <property type="molecule type" value="Genomic_DNA"/>
</dbReference>
<evidence type="ECO:0000256" key="1">
    <source>
        <dbReference type="SAM" id="Phobius"/>
    </source>
</evidence>
<sequence>MTPNLIRGGNLIMHLQAPQRVITPGDIVLMVVAPILTYGGAVTAGYGASLGLFGLAFAVAGQIATVAVRQVRFGRPDEPRIALYTLYVAIIVGICGLVFAGVAWRNDPSEPYRFAYVLNLIPLVLYGLYLVLLFHRRRPRSTSWALPQESGGFFGVEERRIVMVYLYLVEETTGSSLERHTGLAMPDISRTVDELVEHNLAMAVGAGPRMRVAATKAGVWTIRAAAWCPECGAGHS</sequence>
<feature type="transmembrane region" description="Helical" evidence="1">
    <location>
        <begin position="81"/>
        <end position="102"/>
    </location>
</feature>
<evidence type="ECO:0000313" key="2">
    <source>
        <dbReference type="EMBL" id="PDQ34377.1"/>
    </source>
</evidence>
<organism evidence="2 3">
    <name type="scientific">Candidatus Lumbricidiphila eiseniae</name>
    <dbReference type="NCBI Taxonomy" id="1969409"/>
    <lineage>
        <taxon>Bacteria</taxon>
        <taxon>Bacillati</taxon>
        <taxon>Actinomycetota</taxon>
        <taxon>Actinomycetes</taxon>
        <taxon>Micrococcales</taxon>
        <taxon>Microbacteriaceae</taxon>
        <taxon>Candidatus Lumbricidiphila</taxon>
    </lineage>
</organism>
<feature type="transmembrane region" description="Helical" evidence="1">
    <location>
        <begin position="21"/>
        <end position="40"/>
    </location>
</feature>
<dbReference type="Proteomes" id="UP000219994">
    <property type="component" value="Unassembled WGS sequence"/>
</dbReference>
<accession>A0A2A6FNW2</accession>
<feature type="transmembrane region" description="Helical" evidence="1">
    <location>
        <begin position="114"/>
        <end position="134"/>
    </location>
</feature>
<gene>
    <name evidence="2" type="ORF">B5766_12105</name>
</gene>
<keyword evidence="1" id="KW-0472">Membrane</keyword>
<keyword evidence="1" id="KW-1133">Transmembrane helix</keyword>
<evidence type="ECO:0000313" key="3">
    <source>
        <dbReference type="Proteomes" id="UP000219994"/>
    </source>
</evidence>
<dbReference type="AlphaFoldDB" id="A0A2A6FNW2"/>
<reference evidence="3" key="1">
    <citation type="submission" date="2017-03" db="EMBL/GenBank/DDBJ databases">
        <authorList>
            <person name="Lund M.B."/>
        </authorList>
    </citation>
    <scope>NUCLEOTIDE SEQUENCE [LARGE SCALE GENOMIC DNA]</scope>
</reference>
<proteinExistence type="predicted"/>
<keyword evidence="1" id="KW-0812">Transmembrane</keyword>
<name>A0A2A6FNW2_9MICO</name>